<dbReference type="PANTHER" id="PTHR13219:SF6">
    <property type="entry name" value="TRANSMEMBRANE PROTEIN 94"/>
    <property type="match status" value="1"/>
</dbReference>
<evidence type="ECO:0000256" key="2">
    <source>
        <dbReference type="ARBA" id="ARBA00022692"/>
    </source>
</evidence>
<evidence type="ECO:0000256" key="4">
    <source>
        <dbReference type="ARBA" id="ARBA00023136"/>
    </source>
</evidence>
<feature type="transmembrane region" description="Helical" evidence="5">
    <location>
        <begin position="1001"/>
        <end position="1023"/>
    </location>
</feature>
<evidence type="ECO:0000256" key="3">
    <source>
        <dbReference type="ARBA" id="ARBA00022989"/>
    </source>
</evidence>
<keyword evidence="2 5" id="KW-0812">Transmembrane</keyword>
<evidence type="ECO:0008006" key="7">
    <source>
        <dbReference type="Google" id="ProtNLM"/>
    </source>
</evidence>
<dbReference type="Gene3D" id="1.20.1110.10">
    <property type="entry name" value="Calcium-transporting ATPase, transmembrane domain"/>
    <property type="match status" value="1"/>
</dbReference>
<feature type="transmembrane region" description="Helical" evidence="5">
    <location>
        <begin position="1093"/>
        <end position="1110"/>
    </location>
</feature>
<dbReference type="InterPro" id="IPR036412">
    <property type="entry name" value="HAD-like_sf"/>
</dbReference>
<dbReference type="GO" id="GO:0016020">
    <property type="term" value="C:membrane"/>
    <property type="evidence" value="ECO:0007669"/>
    <property type="project" value="UniProtKB-SubCell"/>
</dbReference>
<sequence>MTYKRRGSRRRKPASLIMDATDVSVHVEQTDTQLRGKSTAEALEYLHQIIETTEASRQIPILSSLKAASAVAAIACGSIFIVLYTFAPTLSSLLTSGLLLYLSAAATFSVALFDIYLCNTEVKRRLKPAKLFLQTIAENAGKANVNDSLSKSFNTSFQTVLRDSRWVLIPNVALVPGDLVQIRDGMLAPCGLEVISSSKTKKSKRKLNKGDFVRLPSAAVPPVVPVNQFSESAHLAESMPRIAGCPQKNVLRVLECPFSERMSDLTGPTKMTRPKNTLFNQKRAIQRRFRQFSFAGFAVAFLRTAFVMFSRWTDLSVEVMILLVHEPIVCVLASFCLSETVFSFLVDAVGNGILIQTDIDLQQARPQDSAIGLGPNKLQSLSILWKQRRATFNRIIYEVFGLGTALTRLTNPFEVLGQITAVCALDKDGIVSEVFSAPEHVLVWDNGTPVVLDLIADHDMPNRVIFERNWEQHFDAVKPLGLSCLMGASCAESVELVGVKPSKLVELNHASGSSEYDVVVRDQEIPSECLCQIGREVGFAADFAIRSFQQLQQIHVICPSDNSASLGVTRQDAPRLQLLPHMSSKVVKSAHSEMLQLFSRGDPNVVLSYCDYVWNKTQPLPFSGPLKKKTLDILHHWAHVDFKCFAFAYSPISPYASSYFNEANHEATVLFSSLANMSNLPQELDPVNLEMHDMSWADPHVISDMTQACNEAVKGQILLGIVASRPPPKPEMPYIIEDLMKAGIRFVFFSATGRRKSIAFTSKLGLESDWNFFISLKDRSSEPSQSVEAALNISKLPEGISKIRDHIESVDNVPLLVSLFTDSTPDTTREMISILQENGESVLCIGSSLNDSNFRTFLQSDAAISVDPRIDDDHSRRGRAPVQTEFYFSFAKHIISLPCPFMLSSSTNIRTYLAGLISQSRNLLMHSNQAYIFYVACLCSTLILSTLSLVVGLPCVFEAYQVLSLIWISIPIVSCSLLFSPSKRLAMQVIMEKNIVHLSSIDRFTCYFCLRFLPSTCFCLALYSHILSRSIPNSTYFAWSIDPRIYLRDSSTAGSIHHAKAFTLFAFVYCLLWLSMGFLYRNDSIIRRNPFRNVIWILACAVVLSFQLLMTSSSLASMEKSILLFPVLALISWPIVIISVDEAVKWHDRISYHRHQQRLRILFDTRLGMHSPK</sequence>
<dbReference type="AlphaFoldDB" id="A0A0H5RA25"/>
<feature type="transmembrane region" description="Helical" evidence="5">
    <location>
        <begin position="931"/>
        <end position="953"/>
    </location>
</feature>
<dbReference type="SUPFAM" id="SSF81660">
    <property type="entry name" value="Metal cation-transporting ATPase, ATP-binding domain N"/>
    <property type="match status" value="1"/>
</dbReference>
<organism evidence="6">
    <name type="scientific">Spongospora subterranea</name>
    <dbReference type="NCBI Taxonomy" id="70186"/>
    <lineage>
        <taxon>Eukaryota</taxon>
        <taxon>Sar</taxon>
        <taxon>Rhizaria</taxon>
        <taxon>Endomyxa</taxon>
        <taxon>Phytomyxea</taxon>
        <taxon>Plasmodiophorida</taxon>
        <taxon>Plasmodiophoridae</taxon>
        <taxon>Spongospora</taxon>
    </lineage>
</organism>
<comment type="subcellular location">
    <subcellularLocation>
        <location evidence="1">Membrane</location>
    </subcellularLocation>
</comment>
<dbReference type="EMBL" id="HACM01004832">
    <property type="protein sequence ID" value="CRZ05274.1"/>
    <property type="molecule type" value="Transcribed_RNA"/>
</dbReference>
<dbReference type="Gene3D" id="2.70.150.10">
    <property type="entry name" value="Calcium-transporting ATPase, cytoplasmic transduction domain A"/>
    <property type="match status" value="1"/>
</dbReference>
<evidence type="ECO:0000256" key="1">
    <source>
        <dbReference type="ARBA" id="ARBA00004370"/>
    </source>
</evidence>
<dbReference type="SUPFAM" id="SSF56784">
    <property type="entry name" value="HAD-like"/>
    <property type="match status" value="1"/>
</dbReference>
<dbReference type="GO" id="GO:0000166">
    <property type="term" value="F:nucleotide binding"/>
    <property type="evidence" value="ECO:0007669"/>
    <property type="project" value="InterPro"/>
</dbReference>
<evidence type="ECO:0000313" key="6">
    <source>
        <dbReference type="EMBL" id="CRZ05274.1"/>
    </source>
</evidence>
<dbReference type="SUPFAM" id="SSF81665">
    <property type="entry name" value="Calcium ATPase, transmembrane domain M"/>
    <property type="match status" value="1"/>
</dbReference>
<dbReference type="InterPro" id="IPR023214">
    <property type="entry name" value="HAD_sf"/>
</dbReference>
<accession>A0A0H5RA25</accession>
<keyword evidence="4 5" id="KW-0472">Membrane</keyword>
<name>A0A0H5RA25_9EUKA</name>
<feature type="transmembrane region" description="Helical" evidence="5">
    <location>
        <begin position="1061"/>
        <end position="1081"/>
    </location>
</feature>
<dbReference type="InterPro" id="IPR008250">
    <property type="entry name" value="ATPase_P-typ_transduc_dom_A_sf"/>
</dbReference>
<proteinExistence type="predicted"/>
<dbReference type="PANTHER" id="PTHR13219">
    <property type="entry name" value="TRANSMEMBRANE PROTEIN 94"/>
    <property type="match status" value="1"/>
</dbReference>
<dbReference type="Gene3D" id="3.40.50.1000">
    <property type="entry name" value="HAD superfamily/HAD-like"/>
    <property type="match status" value="1"/>
</dbReference>
<dbReference type="InterPro" id="IPR039720">
    <property type="entry name" value="TMEM94"/>
</dbReference>
<protein>
    <recommendedName>
        <fullName evidence="7">Cation-transporting P-type ATPase C-terminal domain-containing protein</fullName>
    </recommendedName>
</protein>
<feature type="transmembrane region" description="Helical" evidence="5">
    <location>
        <begin position="292"/>
        <end position="313"/>
    </location>
</feature>
<feature type="transmembrane region" description="Helical" evidence="5">
    <location>
        <begin position="67"/>
        <end position="86"/>
    </location>
</feature>
<reference evidence="6" key="1">
    <citation type="submission" date="2015-04" db="EMBL/GenBank/DDBJ databases">
        <title>The genome sequence of the plant pathogenic Rhizarian Plasmodiophora brassicae reveals insights in its biotrophic life cycle and the origin of chitin synthesis.</title>
        <authorList>
            <person name="Schwelm A."/>
            <person name="Fogelqvist J."/>
            <person name="Knaust A."/>
            <person name="Julke S."/>
            <person name="Lilja T."/>
            <person name="Dhandapani V."/>
            <person name="Bonilla-Rosso G."/>
            <person name="Karlsson M."/>
            <person name="Shevchenko A."/>
            <person name="Choi S.R."/>
            <person name="Kim H.G."/>
            <person name="Park J.Y."/>
            <person name="Lim Y.P."/>
            <person name="Ludwig-Muller J."/>
            <person name="Dixelius C."/>
        </authorList>
    </citation>
    <scope>NUCLEOTIDE SEQUENCE</scope>
    <source>
        <tissue evidence="6">Potato root galls</tissue>
    </source>
</reference>
<feature type="transmembrane region" description="Helical" evidence="5">
    <location>
        <begin position="1122"/>
        <end position="1144"/>
    </location>
</feature>
<evidence type="ECO:0000256" key="5">
    <source>
        <dbReference type="SAM" id="Phobius"/>
    </source>
</evidence>
<dbReference type="Pfam" id="PF13246">
    <property type="entry name" value="Cation_ATPase"/>
    <property type="match status" value="1"/>
</dbReference>
<dbReference type="InterPro" id="IPR023299">
    <property type="entry name" value="ATPase_P-typ_cyto_dom_N"/>
</dbReference>
<dbReference type="SUPFAM" id="SSF81653">
    <property type="entry name" value="Calcium ATPase, transduction domain A"/>
    <property type="match status" value="1"/>
</dbReference>
<feature type="transmembrane region" description="Helical" evidence="5">
    <location>
        <begin position="959"/>
        <end position="980"/>
    </location>
</feature>
<dbReference type="Gene3D" id="3.40.1110.10">
    <property type="entry name" value="Calcium-transporting ATPase, cytoplasmic domain N"/>
    <property type="match status" value="1"/>
</dbReference>
<dbReference type="InterPro" id="IPR023298">
    <property type="entry name" value="ATPase_P-typ_TM_dom_sf"/>
</dbReference>
<feature type="transmembrane region" description="Helical" evidence="5">
    <location>
        <begin position="319"/>
        <end position="337"/>
    </location>
</feature>
<keyword evidence="3 5" id="KW-1133">Transmembrane helix</keyword>
<feature type="transmembrane region" description="Helical" evidence="5">
    <location>
        <begin position="98"/>
        <end position="117"/>
    </location>
</feature>